<evidence type="ECO:0000256" key="1">
    <source>
        <dbReference type="SAM" id="Phobius"/>
    </source>
</evidence>
<protein>
    <submittedName>
        <fullName evidence="2">Uncharacterized protein</fullName>
    </submittedName>
</protein>
<proteinExistence type="predicted"/>
<comment type="caution">
    <text evidence="2">The sequence shown here is derived from an EMBL/GenBank/DDBJ whole genome shotgun (WGS) entry which is preliminary data.</text>
</comment>
<sequence length="103" mass="11742">MIFKQLNNKSVIDAIYIIVSYTYGPLLGLYSFGLFTKLKPIDRYVPLIAILSPLLCYGIDSLTQSYFNYAFGYELLLLNGGLTFTGLFITSKYGNKISRIRYQ</sequence>
<reference evidence="2" key="1">
    <citation type="submission" date="2019-08" db="EMBL/GenBank/DDBJ databases">
        <authorList>
            <person name="Kucharzyk K."/>
            <person name="Murdoch R.W."/>
            <person name="Higgins S."/>
            <person name="Loffler F."/>
        </authorList>
    </citation>
    <scope>NUCLEOTIDE SEQUENCE</scope>
</reference>
<gene>
    <name evidence="2" type="ORF">SDC9_156844</name>
</gene>
<keyword evidence="1" id="KW-1133">Transmembrane helix</keyword>
<dbReference type="AlphaFoldDB" id="A0A645FAR7"/>
<evidence type="ECO:0000313" key="2">
    <source>
        <dbReference type="EMBL" id="MPN09553.1"/>
    </source>
</evidence>
<accession>A0A645FAR7</accession>
<feature type="transmembrane region" description="Helical" evidence="1">
    <location>
        <begin position="14"/>
        <end position="32"/>
    </location>
</feature>
<keyword evidence="1" id="KW-0812">Transmembrane</keyword>
<name>A0A645FAR7_9ZZZZ</name>
<keyword evidence="1" id="KW-0472">Membrane</keyword>
<dbReference type="EMBL" id="VSSQ01055667">
    <property type="protein sequence ID" value="MPN09553.1"/>
    <property type="molecule type" value="Genomic_DNA"/>
</dbReference>
<feature type="transmembrane region" description="Helical" evidence="1">
    <location>
        <begin position="69"/>
        <end position="89"/>
    </location>
</feature>
<organism evidence="2">
    <name type="scientific">bioreactor metagenome</name>
    <dbReference type="NCBI Taxonomy" id="1076179"/>
    <lineage>
        <taxon>unclassified sequences</taxon>
        <taxon>metagenomes</taxon>
        <taxon>ecological metagenomes</taxon>
    </lineage>
</organism>